<dbReference type="AlphaFoldDB" id="A0A5A5TL29"/>
<dbReference type="InterPro" id="IPR011990">
    <property type="entry name" value="TPR-like_helical_dom_sf"/>
</dbReference>
<keyword evidence="1" id="KW-0175">Coiled coil</keyword>
<name>A0A5A5TL29_9CHLR</name>
<dbReference type="SUPFAM" id="SSF47413">
    <property type="entry name" value="lambda repressor-like DNA-binding domains"/>
    <property type="match status" value="1"/>
</dbReference>
<keyword evidence="5" id="KW-1185">Reference proteome</keyword>
<dbReference type="CDD" id="cd00093">
    <property type="entry name" value="HTH_XRE"/>
    <property type="match status" value="1"/>
</dbReference>
<reference evidence="4 5" key="1">
    <citation type="submission" date="2019-01" db="EMBL/GenBank/DDBJ databases">
        <title>Draft genome sequence of Dictyobacter sp. Uno17.</title>
        <authorList>
            <person name="Wang C.M."/>
            <person name="Zheng Y."/>
            <person name="Sakai Y."/>
            <person name="Abe K."/>
            <person name="Yokota A."/>
            <person name="Yabe S."/>
        </authorList>
    </citation>
    <scope>NUCLEOTIDE SEQUENCE [LARGE SCALE GENOMIC DNA]</scope>
    <source>
        <strain evidence="4 5">Uno17</strain>
    </source>
</reference>
<evidence type="ECO:0000313" key="4">
    <source>
        <dbReference type="EMBL" id="GCF11763.1"/>
    </source>
</evidence>
<dbReference type="Gene3D" id="3.40.50.300">
    <property type="entry name" value="P-loop containing nucleotide triphosphate hydrolases"/>
    <property type="match status" value="1"/>
</dbReference>
<dbReference type="SUPFAM" id="SSF52540">
    <property type="entry name" value="P-loop containing nucleoside triphosphate hydrolases"/>
    <property type="match status" value="1"/>
</dbReference>
<dbReference type="EMBL" id="BIXY01000143">
    <property type="protein sequence ID" value="GCF11763.1"/>
    <property type="molecule type" value="Genomic_DNA"/>
</dbReference>
<feature type="region of interest" description="Disordered" evidence="2">
    <location>
        <begin position="77"/>
        <end position="96"/>
    </location>
</feature>
<dbReference type="Pfam" id="PF13424">
    <property type="entry name" value="TPR_12"/>
    <property type="match status" value="4"/>
</dbReference>
<dbReference type="Pfam" id="PF01381">
    <property type="entry name" value="HTH_3"/>
    <property type="match status" value="1"/>
</dbReference>
<evidence type="ECO:0000259" key="3">
    <source>
        <dbReference type="PROSITE" id="PS50943"/>
    </source>
</evidence>
<sequence length="915" mass="101936">MKEITKVTPNMQLKLARERRGWSQKYVAQEVGTDAFTVSRWERGATLPSPHFRQQLSTLFDSDLSELGLFMPKQSEVPDQAQAQATVQPEEDGPATPKALFDPAIPPAPANEKSLVGRDEVLRQLKQQLFTGAGKPVSHLALNGLPGVGKTALATTLAYDEEVRAHFSDGILWAGLGYETDLMGQLNHWALVLNSTLPDPLRRNYPEAWAECIHATIGQRHMLLIIDDAWEFKHALALQVGGMHCTHLVTTRFPEIAQRFAPEKAVVVRELADSDARLLLMRLAPEAVQAEPEEVQALTAIVGGLPLALTLLGNYLRVQTYGGQPRRLRAALERLRHVDERLQLSEPQALIGAHPNLSTSTPLSLQAVIGMSDRQISERARTALRALAIFPPKPNTFSEEAAIRINALPVEALDELMDAGLLESSGPARYTLHQTIADYARTQLTDSQVTDRFVHYYVAYVETQVNDDGAISHEYNNILAALEIAFEQQMLPALLQGVRAFAPLLIIRGLYTVAATHLQRFLDAAQALEDVESQATAWLNFGKIAEQRADYASASAHWQQALLLAQQDQLDGLVAEILMELGTLARQQGQPEQAQQFFQQAHTIAHQLGDQYRIGATLRNLGILAREQGQPEQASQFTEEALAAFQQLGNQREIARTLNGLGILARHQGQPEQARQCYEKAVLLFRQVGDQRGVATSLGNLSRIVAIHEGNLQRAHQLYQEALDIFEHLGDRRSSAQVLHGIGSLQWEQGQPEQAERTLQESLRMLREIGDQHTIALTLGELGIHAREQEHLEQASQLLEEAYALFQELKDRRQEAIALRELGALARAQDDPARASQLLHEALTTLHELHDRREEAMAQYELGIVSRQQGKWDEARRLLNEALTTFHAVNDQRTSALAQRELEINEAQKTRLVDD</sequence>
<dbReference type="Gene3D" id="1.25.40.10">
    <property type="entry name" value="Tetratricopeptide repeat domain"/>
    <property type="match status" value="2"/>
</dbReference>
<comment type="caution">
    <text evidence="4">The sequence shown here is derived from an EMBL/GenBank/DDBJ whole genome shotgun (WGS) entry which is preliminary data.</text>
</comment>
<dbReference type="Pfam" id="PF00931">
    <property type="entry name" value="NB-ARC"/>
    <property type="match status" value="1"/>
</dbReference>
<feature type="domain" description="HTH cro/C1-type" evidence="3">
    <location>
        <begin position="13"/>
        <end position="67"/>
    </location>
</feature>
<dbReference type="SMART" id="SM00530">
    <property type="entry name" value="HTH_XRE"/>
    <property type="match status" value="1"/>
</dbReference>
<feature type="coiled-coil region" evidence="1">
    <location>
        <begin position="792"/>
        <end position="859"/>
    </location>
</feature>
<dbReference type="GO" id="GO:0043531">
    <property type="term" value="F:ADP binding"/>
    <property type="evidence" value="ECO:0007669"/>
    <property type="project" value="InterPro"/>
</dbReference>
<dbReference type="PANTHER" id="PTHR47691:SF3">
    <property type="entry name" value="HTH-TYPE TRANSCRIPTIONAL REGULATOR RV0890C-RELATED"/>
    <property type="match status" value="1"/>
</dbReference>
<dbReference type="PROSITE" id="PS50943">
    <property type="entry name" value="HTH_CROC1"/>
    <property type="match status" value="1"/>
</dbReference>
<organism evidence="4 5">
    <name type="scientific">Dictyobacter arantiisoli</name>
    <dbReference type="NCBI Taxonomy" id="2014874"/>
    <lineage>
        <taxon>Bacteria</taxon>
        <taxon>Bacillati</taxon>
        <taxon>Chloroflexota</taxon>
        <taxon>Ktedonobacteria</taxon>
        <taxon>Ktedonobacterales</taxon>
        <taxon>Dictyobacteraceae</taxon>
        <taxon>Dictyobacter</taxon>
    </lineage>
</organism>
<dbReference type="GO" id="GO:0003677">
    <property type="term" value="F:DNA binding"/>
    <property type="evidence" value="ECO:0007669"/>
    <property type="project" value="InterPro"/>
</dbReference>
<dbReference type="PANTHER" id="PTHR47691">
    <property type="entry name" value="REGULATOR-RELATED"/>
    <property type="match status" value="1"/>
</dbReference>
<dbReference type="SMART" id="SM00028">
    <property type="entry name" value="TPR"/>
    <property type="match status" value="8"/>
</dbReference>
<dbReference type="InterPro" id="IPR027417">
    <property type="entry name" value="P-loop_NTPase"/>
</dbReference>
<dbReference type="InterPro" id="IPR019734">
    <property type="entry name" value="TPR_rpt"/>
</dbReference>
<evidence type="ECO:0000256" key="2">
    <source>
        <dbReference type="SAM" id="MobiDB-lite"/>
    </source>
</evidence>
<evidence type="ECO:0000313" key="5">
    <source>
        <dbReference type="Proteomes" id="UP000322530"/>
    </source>
</evidence>
<evidence type="ECO:0000256" key="1">
    <source>
        <dbReference type="SAM" id="Coils"/>
    </source>
</evidence>
<dbReference type="InterPro" id="IPR010982">
    <property type="entry name" value="Lambda_DNA-bd_dom_sf"/>
</dbReference>
<proteinExistence type="predicted"/>
<dbReference type="PRINTS" id="PR00364">
    <property type="entry name" value="DISEASERSIST"/>
</dbReference>
<dbReference type="SUPFAM" id="SSF48452">
    <property type="entry name" value="TPR-like"/>
    <property type="match status" value="3"/>
</dbReference>
<protein>
    <recommendedName>
        <fullName evidence="3">HTH cro/C1-type domain-containing protein</fullName>
    </recommendedName>
</protein>
<accession>A0A5A5TL29</accession>
<dbReference type="Gene3D" id="1.10.260.40">
    <property type="entry name" value="lambda repressor-like DNA-binding domains"/>
    <property type="match status" value="1"/>
</dbReference>
<dbReference type="InterPro" id="IPR001387">
    <property type="entry name" value="Cro/C1-type_HTH"/>
</dbReference>
<dbReference type="InterPro" id="IPR002182">
    <property type="entry name" value="NB-ARC"/>
</dbReference>
<dbReference type="Proteomes" id="UP000322530">
    <property type="component" value="Unassembled WGS sequence"/>
</dbReference>
<gene>
    <name evidence="4" type="ORF">KDI_53270</name>
</gene>